<evidence type="ECO:0000256" key="2">
    <source>
        <dbReference type="ARBA" id="ARBA00022729"/>
    </source>
</evidence>
<keyword evidence="5" id="KW-0449">Lipoprotein</keyword>
<evidence type="ECO:0000256" key="3">
    <source>
        <dbReference type="ARBA" id="ARBA00023136"/>
    </source>
</evidence>
<dbReference type="PROSITE" id="PS51257">
    <property type="entry name" value="PROKAR_LIPOPROTEIN"/>
    <property type="match status" value="1"/>
</dbReference>
<keyword evidence="8" id="KW-1185">Reference proteome</keyword>
<sequence length="182" mass="20292">MLKKFLVLMSVLLLSILAACSGSDEESSGNNGNSEEGGSDTTEVRIMSHFFSPTPPEQEGELEQAIEEGTNTDLTIEWVSANNYGEKFNVMLASGDLPDLMLVPDPFDPVFRQAAQQGAFWDVSPYIDDYPNIKEGISDIAWELTSIDGANYSIPRPRPHSRQAKKKQKNLHKLICYFKTIF</sequence>
<dbReference type="Pfam" id="PF01547">
    <property type="entry name" value="SBP_bac_1"/>
    <property type="match status" value="1"/>
</dbReference>
<evidence type="ECO:0000256" key="1">
    <source>
        <dbReference type="ARBA" id="ARBA00022475"/>
    </source>
</evidence>
<keyword evidence="4" id="KW-0564">Palmitate</keyword>
<dbReference type="PANTHER" id="PTHR43649">
    <property type="entry name" value="ARABINOSE-BINDING PROTEIN-RELATED"/>
    <property type="match status" value="1"/>
</dbReference>
<evidence type="ECO:0000313" key="8">
    <source>
        <dbReference type="Proteomes" id="UP000831537"/>
    </source>
</evidence>
<dbReference type="EMBL" id="CP095071">
    <property type="protein sequence ID" value="UOQ84131.1"/>
    <property type="molecule type" value="Genomic_DNA"/>
</dbReference>
<gene>
    <name evidence="7" type="ORF">MUN87_15605</name>
</gene>
<evidence type="ECO:0000256" key="6">
    <source>
        <dbReference type="SAM" id="SignalP"/>
    </source>
</evidence>
<dbReference type="SUPFAM" id="SSF53850">
    <property type="entry name" value="Periplasmic binding protein-like II"/>
    <property type="match status" value="1"/>
</dbReference>
<feature type="chain" id="PRO_5045346206" evidence="6">
    <location>
        <begin position="22"/>
        <end position="182"/>
    </location>
</feature>
<evidence type="ECO:0000313" key="7">
    <source>
        <dbReference type="EMBL" id="UOQ84131.1"/>
    </source>
</evidence>
<dbReference type="InterPro" id="IPR006059">
    <property type="entry name" value="SBP"/>
</dbReference>
<protein>
    <submittedName>
        <fullName evidence="7">Extracellular solute-binding protein</fullName>
    </submittedName>
</protein>
<evidence type="ECO:0000256" key="4">
    <source>
        <dbReference type="ARBA" id="ARBA00023139"/>
    </source>
</evidence>
<keyword evidence="2 6" id="KW-0732">Signal</keyword>
<dbReference type="Gene3D" id="3.40.190.10">
    <property type="entry name" value="Periplasmic binding protein-like II"/>
    <property type="match status" value="1"/>
</dbReference>
<dbReference type="InterPro" id="IPR050490">
    <property type="entry name" value="Bact_solute-bd_prot1"/>
</dbReference>
<feature type="signal peptide" evidence="6">
    <location>
        <begin position="1"/>
        <end position="21"/>
    </location>
</feature>
<proteinExistence type="predicted"/>
<keyword evidence="1" id="KW-1003">Cell membrane</keyword>
<dbReference type="RefSeq" id="WP_244741522.1">
    <property type="nucleotide sequence ID" value="NZ_CP095071.1"/>
</dbReference>
<dbReference type="Proteomes" id="UP000831537">
    <property type="component" value="Chromosome"/>
</dbReference>
<keyword evidence="3" id="KW-0472">Membrane</keyword>
<name>A0ABY4GIE8_9BACI</name>
<evidence type="ECO:0000256" key="5">
    <source>
        <dbReference type="ARBA" id="ARBA00023288"/>
    </source>
</evidence>
<organism evidence="7 8">
    <name type="scientific">Gracilibacillus salinarum</name>
    <dbReference type="NCBI Taxonomy" id="2932255"/>
    <lineage>
        <taxon>Bacteria</taxon>
        <taxon>Bacillati</taxon>
        <taxon>Bacillota</taxon>
        <taxon>Bacilli</taxon>
        <taxon>Bacillales</taxon>
        <taxon>Bacillaceae</taxon>
        <taxon>Gracilibacillus</taxon>
    </lineage>
</organism>
<reference evidence="7 8" key="1">
    <citation type="submission" date="2022-04" db="EMBL/GenBank/DDBJ databases">
        <title>Gracilibacillus sp. isolated from saltern.</title>
        <authorList>
            <person name="Won M."/>
            <person name="Lee C.-M."/>
            <person name="Woen H.-Y."/>
            <person name="Kwon S.-W."/>
        </authorList>
    </citation>
    <scope>NUCLEOTIDE SEQUENCE [LARGE SCALE GENOMIC DNA]</scope>
    <source>
        <strain evidence="7 8">SSPM10-3</strain>
    </source>
</reference>
<accession>A0ABY4GIE8</accession>
<dbReference type="PANTHER" id="PTHR43649:SF33">
    <property type="entry name" value="POLYGALACTURONAN_RHAMNOGALACTURONAN-BINDING PROTEIN YTCQ"/>
    <property type="match status" value="1"/>
</dbReference>